<name>A0A086J5R8_NEMA1</name>
<evidence type="ECO:0000313" key="2">
    <source>
        <dbReference type="EMBL" id="KFG27486.1"/>
    </source>
</evidence>
<keyword evidence="3" id="KW-1185">Reference proteome</keyword>
<dbReference type="RefSeq" id="XP_052906041.1">
    <property type="nucleotide sequence ID" value="XM_053048216.1"/>
</dbReference>
<dbReference type="EMBL" id="AKIJ01000001">
    <property type="protein sequence ID" value="KFG27486.1"/>
    <property type="molecule type" value="Genomic_DNA"/>
</dbReference>
<organism evidence="2 3">
    <name type="scientific">Nematocida ausubeli (strain ATCC PRA-371 / ERTm2)</name>
    <name type="common">Nematode killer fungus</name>
    <dbReference type="NCBI Taxonomy" id="1913371"/>
    <lineage>
        <taxon>Eukaryota</taxon>
        <taxon>Fungi</taxon>
        <taxon>Fungi incertae sedis</taxon>
        <taxon>Microsporidia</taxon>
        <taxon>Nematocida</taxon>
    </lineage>
</organism>
<gene>
    <name evidence="2" type="ORF">NESG_00566</name>
</gene>
<evidence type="ECO:0000313" key="3">
    <source>
        <dbReference type="Proteomes" id="UP000054524"/>
    </source>
</evidence>
<reference evidence="2 3" key="1">
    <citation type="journal article" date="2014" name="Genome Announc.">
        <title>Genome Sequence of the Microsporidian Species Nematocida sp1 Strain ERTm6 (ATCC PRA-372).</title>
        <authorList>
            <person name="Bakowski M.A."/>
            <person name="Priest M."/>
            <person name="Young S."/>
            <person name="Cuomo C.A."/>
            <person name="Troemel E.R."/>
        </authorList>
    </citation>
    <scope>NUCLEOTIDE SEQUENCE [LARGE SCALE GENOMIC DNA]</scope>
    <source>
        <strain evidence="2 3">ERTm6</strain>
    </source>
</reference>
<feature type="compositionally biased region" description="Polar residues" evidence="1">
    <location>
        <begin position="218"/>
        <end position="229"/>
    </location>
</feature>
<dbReference type="AlphaFoldDB" id="A0A086J5R8"/>
<proteinExistence type="predicted"/>
<dbReference type="HOGENOM" id="CLU_102275_0_0_1"/>
<feature type="region of interest" description="Disordered" evidence="1">
    <location>
        <begin position="204"/>
        <end position="229"/>
    </location>
</feature>
<dbReference type="GeneID" id="77675539"/>
<accession>A0A086J5R8</accession>
<dbReference type="Proteomes" id="UP000054524">
    <property type="component" value="Unassembled WGS sequence"/>
</dbReference>
<protein>
    <submittedName>
        <fullName evidence="2">Uncharacterized protein</fullName>
    </submittedName>
</protein>
<sequence>MHSIGCLLYHELSIPIRSLSLKIQIQCKYDIDTYFVLYNGKRKTWIMDDELLTIQNTLISLPSANFILSLPIPSDKYLYEIEDIAVLILNEKDQPVYFKTLYKKIKTKYGEKTKPKKYYAALLADSICFIQIRMFDAIGNSLKIWKVDKTNLGNFQKVKNMQQSISINTTDLMEKVNVSYDQKTAESTTSPYISQELPQTFFLPNGPVPSEDAKKSLPHNTPTPRYSFP</sequence>
<comment type="caution">
    <text evidence="2">The sequence shown here is derived from an EMBL/GenBank/DDBJ whole genome shotgun (WGS) entry which is preliminary data.</text>
</comment>
<evidence type="ECO:0000256" key="1">
    <source>
        <dbReference type="SAM" id="MobiDB-lite"/>
    </source>
</evidence>